<dbReference type="RefSeq" id="WP_282590470.1">
    <property type="nucleotide sequence ID" value="NZ_JAPAAF010000003.1"/>
</dbReference>
<name>A0AA41Y4U3_9BACT</name>
<dbReference type="InterPro" id="IPR006860">
    <property type="entry name" value="FecR"/>
</dbReference>
<dbReference type="EMBL" id="JAPAAF010000003">
    <property type="protein sequence ID" value="MCW0481860.1"/>
    <property type="molecule type" value="Genomic_DNA"/>
</dbReference>
<dbReference type="GO" id="GO:0016989">
    <property type="term" value="F:sigma factor antagonist activity"/>
    <property type="evidence" value="ECO:0007669"/>
    <property type="project" value="TreeGrafter"/>
</dbReference>
<evidence type="ECO:0000259" key="1">
    <source>
        <dbReference type="Pfam" id="PF04773"/>
    </source>
</evidence>
<sequence>MNSTINKEQLVRFINRETSLSEDHQIFRWIAESEGNREELRQLYETDRLSRQKNLSAQINVEDSWSEFSAKRLNVSRKTSKPLLNYWTRIAASVLILVSVSVGSIEGYRLFTDSNNTKTLVQLHVPSGEKSIMILADGTKVWLNSESSITYNPLEPRSVNLTGEAYFEVSEDKSHPFIVHTELGLNVRVLGTEFNLRCYPDEAIVETTLDKGRIELFGKNIERPVEILPGQQAVLSENSLNIKNVNAQLFSVWRNNELKIQDSSFGELVPLIERWYGVSIHLDARLRDQGQFTMTIKTESIRELFMMMQLTSNFQYEINGSEIRLKAK</sequence>
<evidence type="ECO:0000313" key="4">
    <source>
        <dbReference type="Proteomes" id="UP001163821"/>
    </source>
</evidence>
<keyword evidence="4" id="KW-1185">Reference proteome</keyword>
<protein>
    <submittedName>
        <fullName evidence="3">DUF4974 domain-containing protein</fullName>
    </submittedName>
</protein>
<gene>
    <name evidence="3" type="ORF">N2K84_03900</name>
</gene>
<dbReference type="PIRSF" id="PIRSF018266">
    <property type="entry name" value="FecR"/>
    <property type="match status" value="1"/>
</dbReference>
<organism evidence="3 4">
    <name type="scientific">Gaoshiqia sediminis</name>
    <dbReference type="NCBI Taxonomy" id="2986998"/>
    <lineage>
        <taxon>Bacteria</taxon>
        <taxon>Pseudomonadati</taxon>
        <taxon>Bacteroidota</taxon>
        <taxon>Bacteroidia</taxon>
        <taxon>Marinilabiliales</taxon>
        <taxon>Prolixibacteraceae</taxon>
        <taxon>Gaoshiqia</taxon>
    </lineage>
</organism>
<evidence type="ECO:0000313" key="3">
    <source>
        <dbReference type="EMBL" id="MCW0481860.1"/>
    </source>
</evidence>
<feature type="domain" description="Protein FecR C-terminal" evidence="2">
    <location>
        <begin position="259"/>
        <end position="323"/>
    </location>
</feature>
<reference evidence="3" key="1">
    <citation type="submission" date="2022-10" db="EMBL/GenBank/DDBJ databases">
        <title>Gaoshiqiia sediminis gen. nov., sp. nov., isolated from coastal sediment.</title>
        <authorList>
            <person name="Yu W.X."/>
            <person name="Mu D.S."/>
            <person name="Du J.Z."/>
            <person name="Liang Y.Q."/>
        </authorList>
    </citation>
    <scope>NUCLEOTIDE SEQUENCE</scope>
    <source>
        <strain evidence="3">A06</strain>
    </source>
</reference>
<evidence type="ECO:0000259" key="2">
    <source>
        <dbReference type="Pfam" id="PF16344"/>
    </source>
</evidence>
<dbReference type="AlphaFoldDB" id="A0AA41Y4U3"/>
<dbReference type="Pfam" id="PF04773">
    <property type="entry name" value="FecR"/>
    <property type="match status" value="1"/>
</dbReference>
<dbReference type="Gene3D" id="3.55.50.30">
    <property type="match status" value="1"/>
</dbReference>
<dbReference type="InterPro" id="IPR012373">
    <property type="entry name" value="Ferrdict_sens_TM"/>
</dbReference>
<accession>A0AA41Y4U3</accession>
<dbReference type="Proteomes" id="UP001163821">
    <property type="component" value="Unassembled WGS sequence"/>
</dbReference>
<dbReference type="Gene3D" id="2.60.120.1440">
    <property type="match status" value="1"/>
</dbReference>
<dbReference type="Pfam" id="PF16344">
    <property type="entry name" value="FecR_C"/>
    <property type="match status" value="1"/>
</dbReference>
<comment type="caution">
    <text evidence="3">The sequence shown here is derived from an EMBL/GenBank/DDBJ whole genome shotgun (WGS) entry which is preliminary data.</text>
</comment>
<proteinExistence type="predicted"/>
<feature type="domain" description="FecR protein" evidence="1">
    <location>
        <begin position="125"/>
        <end position="212"/>
    </location>
</feature>
<dbReference type="PANTHER" id="PTHR30273:SF2">
    <property type="entry name" value="PROTEIN FECR"/>
    <property type="match status" value="1"/>
</dbReference>
<dbReference type="PANTHER" id="PTHR30273">
    <property type="entry name" value="PERIPLASMIC SIGNAL SENSOR AND SIGMA FACTOR ACTIVATOR FECR-RELATED"/>
    <property type="match status" value="1"/>
</dbReference>
<dbReference type="InterPro" id="IPR032508">
    <property type="entry name" value="FecR_C"/>
</dbReference>